<evidence type="ECO:0000256" key="3">
    <source>
        <dbReference type="ARBA" id="ARBA00022692"/>
    </source>
</evidence>
<dbReference type="InterPro" id="IPR036719">
    <property type="entry name" value="Neuro-gated_channel_TM_sf"/>
</dbReference>
<keyword evidence="5 18" id="KW-1133">Transmembrane helix</keyword>
<comment type="caution">
    <text evidence="22">The sequence shown here is derived from an EMBL/GenBank/DDBJ whole genome shotgun (WGS) entry which is preliminary data.</text>
</comment>
<dbReference type="OMA" id="EINIMVR"/>
<dbReference type="EMBL" id="LNIX01000006">
    <property type="protein sequence ID" value="OXA53154.1"/>
    <property type="molecule type" value="Genomic_DNA"/>
</dbReference>
<dbReference type="InterPro" id="IPR006202">
    <property type="entry name" value="Neur_chan_lig-bd"/>
</dbReference>
<dbReference type="InterPro" id="IPR036734">
    <property type="entry name" value="Neur_chan_lig-bd_sf"/>
</dbReference>
<feature type="transmembrane region" description="Helical" evidence="18">
    <location>
        <begin position="489"/>
        <end position="507"/>
    </location>
</feature>
<dbReference type="PROSITE" id="PS00236">
    <property type="entry name" value="NEUROTR_ION_CHANNEL"/>
    <property type="match status" value="1"/>
</dbReference>
<feature type="transmembrane region" description="Helical" evidence="18">
    <location>
        <begin position="233"/>
        <end position="255"/>
    </location>
</feature>
<dbReference type="GO" id="GO:0005254">
    <property type="term" value="F:chloride channel activity"/>
    <property type="evidence" value="ECO:0007669"/>
    <property type="project" value="UniProtKB-KW"/>
</dbReference>
<dbReference type="InterPro" id="IPR006028">
    <property type="entry name" value="GABAA/Glycine_rcpt"/>
</dbReference>
<dbReference type="GO" id="GO:0005230">
    <property type="term" value="F:extracellular ligand-gated monoatomic ion channel activity"/>
    <property type="evidence" value="ECO:0007669"/>
    <property type="project" value="InterPro"/>
</dbReference>
<accession>A0A226E7T0</accession>
<gene>
    <name evidence="22" type="ORF">Fcan01_11985</name>
</gene>
<keyword evidence="4" id="KW-0732">Signal</keyword>
<protein>
    <submittedName>
        <fullName evidence="22">Gamma-aminobutyric acid receptor alpha-like</fullName>
    </submittedName>
</protein>
<evidence type="ECO:0000256" key="9">
    <source>
        <dbReference type="ARBA" id="ARBA00023157"/>
    </source>
</evidence>
<evidence type="ECO:0000256" key="7">
    <source>
        <dbReference type="ARBA" id="ARBA00023065"/>
    </source>
</evidence>
<dbReference type="InterPro" id="IPR001390">
    <property type="entry name" value="GABAAa_rcpt"/>
</dbReference>
<keyword evidence="10 22" id="KW-0675">Receptor</keyword>
<feature type="domain" description="Neurotransmitter-gated ion-channel transmembrane" evidence="21">
    <location>
        <begin position="290"/>
        <end position="370"/>
    </location>
</feature>
<feature type="transmembrane region" description="Helical" evidence="18">
    <location>
        <begin position="344"/>
        <end position="366"/>
    </location>
</feature>
<evidence type="ECO:0000256" key="17">
    <source>
        <dbReference type="ARBA" id="ARBA00034104"/>
    </source>
</evidence>
<keyword evidence="16 18" id="KW-0407">Ion channel</keyword>
<dbReference type="STRING" id="158441.A0A226E7T0"/>
<feature type="domain" description="Neurotransmitter-gated ion-channel ligand-binding" evidence="20">
    <location>
        <begin position="26"/>
        <end position="230"/>
    </location>
</feature>
<keyword evidence="9" id="KW-1015">Disulfide bond</keyword>
<feature type="region of interest" description="Disordered" evidence="19">
    <location>
        <begin position="381"/>
        <end position="405"/>
    </location>
</feature>
<feature type="region of interest" description="Disordered" evidence="19">
    <location>
        <begin position="423"/>
        <end position="462"/>
    </location>
</feature>
<keyword evidence="12" id="KW-0325">Glycoprotein</keyword>
<keyword evidence="13" id="KW-0868">Chloride</keyword>
<name>A0A226E7T0_FOLCA</name>
<organism evidence="22 23">
    <name type="scientific">Folsomia candida</name>
    <name type="common">Springtail</name>
    <dbReference type="NCBI Taxonomy" id="158441"/>
    <lineage>
        <taxon>Eukaryota</taxon>
        <taxon>Metazoa</taxon>
        <taxon>Ecdysozoa</taxon>
        <taxon>Arthropoda</taxon>
        <taxon>Hexapoda</taxon>
        <taxon>Collembola</taxon>
        <taxon>Entomobryomorpha</taxon>
        <taxon>Isotomoidea</taxon>
        <taxon>Isotomidae</taxon>
        <taxon>Proisotominae</taxon>
        <taxon>Folsomia</taxon>
    </lineage>
</organism>
<dbReference type="PRINTS" id="PR01079">
    <property type="entry name" value="GABAARALPHA"/>
</dbReference>
<evidence type="ECO:0000256" key="19">
    <source>
        <dbReference type="SAM" id="MobiDB-lite"/>
    </source>
</evidence>
<dbReference type="Proteomes" id="UP000198287">
    <property type="component" value="Unassembled WGS sequence"/>
</dbReference>
<evidence type="ECO:0000313" key="23">
    <source>
        <dbReference type="Proteomes" id="UP000198287"/>
    </source>
</evidence>
<keyword evidence="11" id="KW-0869">Chloride channel</keyword>
<dbReference type="SUPFAM" id="SSF63712">
    <property type="entry name" value="Nicotinic receptor ligand binding domain-like"/>
    <property type="match status" value="1"/>
</dbReference>
<evidence type="ECO:0000256" key="16">
    <source>
        <dbReference type="ARBA" id="ARBA00023303"/>
    </source>
</evidence>
<dbReference type="Pfam" id="PF02931">
    <property type="entry name" value="Neur_chan_LBD"/>
    <property type="match status" value="1"/>
</dbReference>
<keyword evidence="3 18" id="KW-0812">Transmembrane</keyword>
<dbReference type="NCBIfam" id="TIGR00860">
    <property type="entry name" value="LIC"/>
    <property type="match status" value="1"/>
</dbReference>
<keyword evidence="1 18" id="KW-0813">Transport</keyword>
<evidence type="ECO:0000313" key="22">
    <source>
        <dbReference type="EMBL" id="OXA53154.1"/>
    </source>
</evidence>
<evidence type="ECO:0000256" key="18">
    <source>
        <dbReference type="RuleBase" id="RU000687"/>
    </source>
</evidence>
<evidence type="ECO:0000256" key="6">
    <source>
        <dbReference type="ARBA" id="ARBA00023018"/>
    </source>
</evidence>
<dbReference type="Gene3D" id="2.70.170.10">
    <property type="entry name" value="Neurotransmitter-gated ion-channel ligand-binding domain"/>
    <property type="match status" value="1"/>
</dbReference>
<evidence type="ECO:0000259" key="21">
    <source>
        <dbReference type="Pfam" id="PF02932"/>
    </source>
</evidence>
<feature type="domain" description="Neurotransmitter-gated ion-channel transmembrane" evidence="21">
    <location>
        <begin position="238"/>
        <end position="267"/>
    </location>
</feature>
<comment type="similarity">
    <text evidence="18">Belongs to the ligand-gated ion channel (TC 1.A.9) family.</text>
</comment>
<evidence type="ECO:0000259" key="20">
    <source>
        <dbReference type="Pfam" id="PF02931"/>
    </source>
</evidence>
<keyword evidence="23" id="KW-1185">Reference proteome</keyword>
<keyword evidence="2" id="KW-1003">Cell membrane</keyword>
<dbReference type="InterPro" id="IPR018000">
    <property type="entry name" value="Neurotransmitter_ion_chnl_CS"/>
</dbReference>
<dbReference type="InterPro" id="IPR006029">
    <property type="entry name" value="Neurotrans-gated_channel_TM"/>
</dbReference>
<reference evidence="22 23" key="1">
    <citation type="submission" date="2015-12" db="EMBL/GenBank/DDBJ databases">
        <title>The genome of Folsomia candida.</title>
        <authorList>
            <person name="Faddeeva A."/>
            <person name="Derks M.F."/>
            <person name="Anvar Y."/>
            <person name="Smit S."/>
            <person name="Van Straalen N."/>
            <person name="Roelofs D."/>
        </authorList>
    </citation>
    <scope>NUCLEOTIDE SEQUENCE [LARGE SCALE GENOMIC DNA]</scope>
    <source>
        <strain evidence="22 23">VU population</strain>
        <tissue evidence="22">Whole body</tissue>
    </source>
</reference>
<evidence type="ECO:0000256" key="12">
    <source>
        <dbReference type="ARBA" id="ARBA00023180"/>
    </source>
</evidence>
<dbReference type="InterPro" id="IPR006201">
    <property type="entry name" value="Neur_channel"/>
</dbReference>
<feature type="transmembrane region" description="Helical" evidence="18">
    <location>
        <begin position="285"/>
        <end position="306"/>
    </location>
</feature>
<keyword evidence="6" id="KW-0770">Synapse</keyword>
<dbReference type="PRINTS" id="PR00252">
    <property type="entry name" value="NRIONCHANNEL"/>
</dbReference>
<evidence type="ECO:0000256" key="13">
    <source>
        <dbReference type="ARBA" id="ARBA00023214"/>
    </source>
</evidence>
<evidence type="ECO:0000256" key="11">
    <source>
        <dbReference type="ARBA" id="ARBA00023173"/>
    </source>
</evidence>
<dbReference type="InterPro" id="IPR038050">
    <property type="entry name" value="Neuro_actylchol_rec"/>
</dbReference>
<evidence type="ECO:0000256" key="2">
    <source>
        <dbReference type="ARBA" id="ARBA00022475"/>
    </source>
</evidence>
<dbReference type="CDD" id="cd19049">
    <property type="entry name" value="LGIC_TM_anion"/>
    <property type="match status" value="1"/>
</dbReference>
<dbReference type="Pfam" id="PF02932">
    <property type="entry name" value="Neur_chan_memb"/>
    <property type="match status" value="2"/>
</dbReference>
<dbReference type="PRINTS" id="PR00253">
    <property type="entry name" value="GABAARECEPTR"/>
</dbReference>
<dbReference type="Gene3D" id="1.20.58.390">
    <property type="entry name" value="Neurotransmitter-gated ion-channel transmembrane domain"/>
    <property type="match status" value="2"/>
</dbReference>
<keyword evidence="14" id="KW-0628">Postsynaptic cell membrane</keyword>
<dbReference type="AlphaFoldDB" id="A0A226E7T0"/>
<dbReference type="GO" id="GO:0004890">
    <property type="term" value="F:GABA-A receptor activity"/>
    <property type="evidence" value="ECO:0007669"/>
    <property type="project" value="InterPro"/>
</dbReference>
<evidence type="ECO:0000256" key="8">
    <source>
        <dbReference type="ARBA" id="ARBA00023136"/>
    </source>
</evidence>
<feature type="compositionally biased region" description="Low complexity" evidence="19">
    <location>
        <begin position="440"/>
        <end position="449"/>
    </location>
</feature>
<evidence type="ECO:0000256" key="15">
    <source>
        <dbReference type="ARBA" id="ARBA00023286"/>
    </source>
</evidence>
<comment type="subcellular location">
    <subcellularLocation>
        <location evidence="17">Postsynaptic cell membrane</location>
        <topology evidence="17">Multi-pass membrane protein</topology>
    </subcellularLocation>
</comment>
<feature type="compositionally biased region" description="Acidic residues" evidence="19">
    <location>
        <begin position="383"/>
        <end position="394"/>
    </location>
</feature>
<keyword evidence="15" id="KW-1071">Ligand-gated ion channel</keyword>
<dbReference type="PANTHER" id="PTHR18945">
    <property type="entry name" value="NEUROTRANSMITTER GATED ION CHANNEL"/>
    <property type="match status" value="1"/>
</dbReference>
<proteinExistence type="inferred from homology"/>
<evidence type="ECO:0000256" key="5">
    <source>
        <dbReference type="ARBA" id="ARBA00022989"/>
    </source>
</evidence>
<dbReference type="GO" id="GO:0034707">
    <property type="term" value="C:chloride channel complex"/>
    <property type="evidence" value="ECO:0007669"/>
    <property type="project" value="UniProtKB-KW"/>
</dbReference>
<keyword evidence="7 18" id="KW-0406">Ion transport</keyword>
<sequence length="517" mass="59248">MQITRQQFIRNKSDPGYKNNNHKNVSELLDNLLRGYDNSIRPDFGGPPTIVEIDIMVRSMGPISEVDMTYSMDCYFRQTWVDKRLEYHSTKGDTLALSISMLEKIWKPDTYFYNGKQSYLHTITTPNKFVRLKMDGRVLYSSRLTVKASCPMNLEDFPMDTQRCPLKLGSFGYTISDVLYRWNANRTVDIALDMKMSQFDLISTPSGNGTEKMKLGDHSILEATFYMRRHTGFYLIQIYFPCILLVFVSWVGFWINREATADRVTLGEYSTLDINFYLQRHMGNFLIQVYGPCTLLVILSWVSFWLNREATADRVSLGVTTVLTMTFLGLEARTDLPKVSYPTALDFFVFLSFAFIFATIIQFAIVHFHTKYGSGEVYFNEDSSSEEDDDDSGSEDPNRIRSVGNLDIRRDPSVRSLQMSIIEVPPPPRLNNGGMGGSSSSGEGRTSSSMRNPPTPPPPPNWASFCRKQGRKHFLEMESVNSVSKVDQFARVFFPVSFLAINVFYWYSYLYKNSPHL</sequence>
<dbReference type="SUPFAM" id="SSF90112">
    <property type="entry name" value="Neurotransmitter-gated ion-channel transmembrane pore"/>
    <property type="match status" value="2"/>
</dbReference>
<dbReference type="GO" id="GO:0099095">
    <property type="term" value="F:ligand-gated monoatomic anion channel activity"/>
    <property type="evidence" value="ECO:0007669"/>
    <property type="project" value="UniProtKB-ARBA"/>
</dbReference>
<dbReference type="GO" id="GO:0045211">
    <property type="term" value="C:postsynaptic membrane"/>
    <property type="evidence" value="ECO:0007669"/>
    <property type="project" value="UniProtKB-SubCell"/>
</dbReference>
<feature type="transmembrane region" description="Helical" evidence="18">
    <location>
        <begin position="315"/>
        <end position="332"/>
    </location>
</feature>
<evidence type="ECO:0000256" key="4">
    <source>
        <dbReference type="ARBA" id="ARBA00022729"/>
    </source>
</evidence>
<dbReference type="CDD" id="cd19007">
    <property type="entry name" value="LGIC_ECD_GABAR_GRD-like"/>
    <property type="match status" value="1"/>
</dbReference>
<keyword evidence="8 18" id="KW-0472">Membrane</keyword>
<evidence type="ECO:0000256" key="10">
    <source>
        <dbReference type="ARBA" id="ARBA00023170"/>
    </source>
</evidence>
<dbReference type="FunFam" id="2.70.170.10:FF:000043">
    <property type="entry name" value="Gamma-aminobutyric acid receptor alpha-like"/>
    <property type="match status" value="1"/>
</dbReference>
<dbReference type="OrthoDB" id="203862at2759"/>
<evidence type="ECO:0000256" key="1">
    <source>
        <dbReference type="ARBA" id="ARBA00022448"/>
    </source>
</evidence>
<evidence type="ECO:0000256" key="14">
    <source>
        <dbReference type="ARBA" id="ARBA00023257"/>
    </source>
</evidence>